<dbReference type="InterPro" id="IPR030878">
    <property type="entry name" value="Ribosomal_uL15"/>
</dbReference>
<reference evidence="8 9" key="1">
    <citation type="submission" date="2020-07" db="EMBL/GenBank/DDBJ databases">
        <title>Thermogemmata thermophila gen. nov., sp. nov., a novel moderate thermophilic planctomycete from a Kamchatka hot spring.</title>
        <authorList>
            <person name="Elcheninov A.G."/>
            <person name="Podosokorskaya O.A."/>
            <person name="Kovaleva O.L."/>
            <person name="Novikov A."/>
            <person name="Bonch-Osmolovskaya E.A."/>
            <person name="Toshchakov S.V."/>
            <person name="Kublanov I.V."/>
        </authorList>
    </citation>
    <scope>NUCLEOTIDE SEQUENCE [LARGE SCALE GENOMIC DNA]</scope>
    <source>
        <strain evidence="8 9">2918</strain>
    </source>
</reference>
<dbReference type="PANTHER" id="PTHR12934">
    <property type="entry name" value="50S RIBOSOMAL PROTEIN L15"/>
    <property type="match status" value="1"/>
</dbReference>
<dbReference type="HAMAP" id="MF_01341">
    <property type="entry name" value="Ribosomal_uL15"/>
    <property type="match status" value="1"/>
</dbReference>
<evidence type="ECO:0000256" key="2">
    <source>
        <dbReference type="ARBA" id="ARBA00022980"/>
    </source>
</evidence>
<feature type="domain" description="Large ribosomal subunit protein uL15/eL18" evidence="7">
    <location>
        <begin position="78"/>
        <end position="147"/>
    </location>
</feature>
<dbReference type="InterPro" id="IPR001196">
    <property type="entry name" value="Ribosomal_uL15_CS"/>
</dbReference>
<evidence type="ECO:0000313" key="9">
    <source>
        <dbReference type="Proteomes" id="UP000542342"/>
    </source>
</evidence>
<keyword evidence="4" id="KW-0699">rRNA-binding</keyword>
<dbReference type="AlphaFoldDB" id="A0A7V8VCV6"/>
<dbReference type="InterPro" id="IPR005749">
    <property type="entry name" value="Ribosomal_uL15_bac-type"/>
</dbReference>
<feature type="region of interest" description="Disordered" evidence="6">
    <location>
        <begin position="146"/>
        <end position="168"/>
    </location>
</feature>
<name>A0A7V8VCV6_9BACT</name>
<keyword evidence="2 4" id="KW-0689">Ribosomal protein</keyword>
<comment type="similarity">
    <text evidence="1 4 5">Belongs to the universal ribosomal protein uL15 family.</text>
</comment>
<feature type="region of interest" description="Disordered" evidence="6">
    <location>
        <begin position="1"/>
        <end position="46"/>
    </location>
</feature>
<dbReference type="GO" id="GO:0019843">
    <property type="term" value="F:rRNA binding"/>
    <property type="evidence" value="ECO:0007669"/>
    <property type="project" value="UniProtKB-UniRule"/>
</dbReference>
<keyword evidence="4" id="KW-0694">RNA-binding</keyword>
<dbReference type="GO" id="GO:0006412">
    <property type="term" value="P:translation"/>
    <property type="evidence" value="ECO:0007669"/>
    <property type="project" value="UniProtKB-UniRule"/>
</dbReference>
<dbReference type="GO" id="GO:0003735">
    <property type="term" value="F:structural constituent of ribosome"/>
    <property type="evidence" value="ECO:0007669"/>
    <property type="project" value="InterPro"/>
</dbReference>
<dbReference type="PROSITE" id="PS00475">
    <property type="entry name" value="RIBOSOMAL_L15"/>
    <property type="match status" value="1"/>
</dbReference>
<evidence type="ECO:0000256" key="6">
    <source>
        <dbReference type="SAM" id="MobiDB-lite"/>
    </source>
</evidence>
<accession>A0A7V8VCV6</accession>
<gene>
    <name evidence="4 8" type="primary">rplO</name>
    <name evidence="8" type="ORF">H0921_05965</name>
</gene>
<dbReference type="RefSeq" id="WP_194537105.1">
    <property type="nucleotide sequence ID" value="NZ_JACEFB010000002.1"/>
</dbReference>
<dbReference type="SUPFAM" id="SSF52080">
    <property type="entry name" value="Ribosomal proteins L15p and L18e"/>
    <property type="match status" value="1"/>
</dbReference>
<keyword evidence="9" id="KW-1185">Reference proteome</keyword>
<evidence type="ECO:0000256" key="3">
    <source>
        <dbReference type="ARBA" id="ARBA00023274"/>
    </source>
</evidence>
<evidence type="ECO:0000256" key="4">
    <source>
        <dbReference type="HAMAP-Rule" id="MF_01341"/>
    </source>
</evidence>
<comment type="subunit">
    <text evidence="4">Part of the 50S ribosomal subunit.</text>
</comment>
<comment type="function">
    <text evidence="4">Binds to the 23S rRNA.</text>
</comment>
<evidence type="ECO:0000256" key="5">
    <source>
        <dbReference type="RuleBase" id="RU003888"/>
    </source>
</evidence>
<dbReference type="NCBIfam" id="TIGR01071">
    <property type="entry name" value="rplO_bact"/>
    <property type="match status" value="1"/>
</dbReference>
<evidence type="ECO:0000313" key="8">
    <source>
        <dbReference type="EMBL" id="MBA2225707.1"/>
    </source>
</evidence>
<dbReference type="InterPro" id="IPR021131">
    <property type="entry name" value="Ribosomal_uL15/eL18"/>
</dbReference>
<evidence type="ECO:0000256" key="1">
    <source>
        <dbReference type="ARBA" id="ARBA00007320"/>
    </source>
</evidence>
<protein>
    <recommendedName>
        <fullName evidence="4">Large ribosomal subunit protein uL15</fullName>
    </recommendedName>
</protein>
<dbReference type="Proteomes" id="UP000542342">
    <property type="component" value="Unassembled WGS sequence"/>
</dbReference>
<dbReference type="PANTHER" id="PTHR12934:SF11">
    <property type="entry name" value="LARGE RIBOSOMAL SUBUNIT PROTEIN UL15M"/>
    <property type="match status" value="1"/>
</dbReference>
<dbReference type="EMBL" id="JACEFB010000002">
    <property type="protein sequence ID" value="MBA2225707.1"/>
    <property type="molecule type" value="Genomic_DNA"/>
</dbReference>
<dbReference type="GO" id="GO:0022625">
    <property type="term" value="C:cytosolic large ribosomal subunit"/>
    <property type="evidence" value="ECO:0007669"/>
    <property type="project" value="TreeGrafter"/>
</dbReference>
<comment type="caution">
    <text evidence="8">The sequence shown here is derived from an EMBL/GenBank/DDBJ whole genome shotgun (WGS) entry which is preliminary data.</text>
</comment>
<proteinExistence type="inferred from homology"/>
<evidence type="ECO:0000259" key="7">
    <source>
        <dbReference type="Pfam" id="PF00828"/>
    </source>
</evidence>
<organism evidence="8 9">
    <name type="scientific">Thermogemmata fonticola</name>
    <dbReference type="NCBI Taxonomy" id="2755323"/>
    <lineage>
        <taxon>Bacteria</taxon>
        <taxon>Pseudomonadati</taxon>
        <taxon>Planctomycetota</taxon>
        <taxon>Planctomycetia</taxon>
        <taxon>Gemmatales</taxon>
        <taxon>Gemmataceae</taxon>
        <taxon>Thermogemmata</taxon>
    </lineage>
</organism>
<sequence length="168" mass="18408">MDLTTVSLGVHRRKRKKRVGRGIGSGHGKTCGRGHKGQYSSAGSEWPSPLYEGGQMPLYRRLPKRGFTRGPWKKIYAIVNVGDLQDRFQDGERVNLQSLKQRGLIDGTFDGLRVLGDGELTRKLTVQAHHFSASAKAKIEKAGGTCEILPGPKKPVRNKMGSGKSKKG</sequence>
<keyword evidence="3 4" id="KW-0687">Ribonucleoprotein</keyword>
<dbReference type="InterPro" id="IPR036227">
    <property type="entry name" value="Ribosomal_uL15/eL18_sf"/>
</dbReference>
<dbReference type="Pfam" id="PF00828">
    <property type="entry name" value="Ribosomal_L27A"/>
    <property type="match status" value="1"/>
</dbReference>
<feature type="compositionally biased region" description="Basic residues" evidence="6">
    <location>
        <begin position="10"/>
        <end position="20"/>
    </location>
</feature>
<dbReference type="Gene3D" id="3.100.10.10">
    <property type="match status" value="1"/>
</dbReference>